<dbReference type="InterPro" id="IPR013210">
    <property type="entry name" value="LRR_N_plant-typ"/>
</dbReference>
<dbReference type="Gene3D" id="1.10.510.10">
    <property type="entry name" value="Transferase(Phosphotransferase) domain 1"/>
    <property type="match status" value="1"/>
</dbReference>
<sequence length="359" mass="40046">MYTSMNSPSQLDGWTSSGGDPCGDSWKGISCSGSKVTEMYVYTLLLALLSAEFMVHMLRITYVIKLLRVHPQKLPTLPDLGYVWNGSNLSGLGLTGSIGYKLSDLKSVTRFDLSKNSYKGNIPYQLPPNLQLIDLSGNEFDGNVPYSISQMTDLKEMNVENNKFTGWIPNELKDIKKIKYLHEVCSPSCVHMSITSSNILLDAELNPRLSDCGLAVLYQRRSQKLESGYNAPECTEVCADPLKGDVYSFGVVMLELMTGRMPFDSRKPKYEQSLVRWASPQLHDLDALGRMADPALHGLYPPKSLSGFADVIALCVQSEPEFRPPISQVVLALVRLGQMNQRGMDFSTSHRIDDDDYDY</sequence>
<gene>
    <name evidence="9" type="ORF">Slati_3324400</name>
</gene>
<dbReference type="InterPro" id="IPR046959">
    <property type="entry name" value="PRK1-6/SRF4-like"/>
</dbReference>
<protein>
    <submittedName>
        <fullName evidence="9">Protein STRUBBELIG-RECEPTOR FAMILY 5</fullName>
    </submittedName>
</protein>
<dbReference type="EMBL" id="JACGWN010000012">
    <property type="protein sequence ID" value="KAL0414925.1"/>
    <property type="molecule type" value="Genomic_DNA"/>
</dbReference>
<dbReference type="FunFam" id="1.10.510.10:FF:000095">
    <property type="entry name" value="protein STRUBBELIG-RECEPTOR FAMILY 8"/>
    <property type="match status" value="1"/>
</dbReference>
<keyword evidence="3 7" id="KW-0812">Transmembrane</keyword>
<keyword evidence="2" id="KW-0433">Leucine-rich repeat</keyword>
<evidence type="ECO:0000256" key="3">
    <source>
        <dbReference type="ARBA" id="ARBA00022692"/>
    </source>
</evidence>
<feature type="transmembrane region" description="Helical" evidence="7">
    <location>
        <begin position="39"/>
        <end position="58"/>
    </location>
</feature>
<comment type="subcellular location">
    <subcellularLocation>
        <location evidence="1">Membrane</location>
    </subcellularLocation>
</comment>
<dbReference type="GO" id="GO:0005524">
    <property type="term" value="F:ATP binding"/>
    <property type="evidence" value="ECO:0007669"/>
    <property type="project" value="InterPro"/>
</dbReference>
<dbReference type="GO" id="GO:0016020">
    <property type="term" value="C:membrane"/>
    <property type="evidence" value="ECO:0007669"/>
    <property type="project" value="UniProtKB-SubCell"/>
</dbReference>
<dbReference type="PANTHER" id="PTHR48007:SF13">
    <property type="entry name" value="PROTEIN STRUBBELIG-RECEPTOR FAMILY 4"/>
    <property type="match status" value="1"/>
</dbReference>
<evidence type="ECO:0000256" key="6">
    <source>
        <dbReference type="ARBA" id="ARBA00023136"/>
    </source>
</evidence>
<dbReference type="InterPro" id="IPR011009">
    <property type="entry name" value="Kinase-like_dom_sf"/>
</dbReference>
<evidence type="ECO:0000256" key="5">
    <source>
        <dbReference type="ARBA" id="ARBA00022989"/>
    </source>
</evidence>
<evidence type="ECO:0000313" key="9">
    <source>
        <dbReference type="EMBL" id="KAL0414925.1"/>
    </source>
</evidence>
<name>A0AAW2UCB6_9LAMI</name>
<dbReference type="InterPro" id="IPR001611">
    <property type="entry name" value="Leu-rich_rpt"/>
</dbReference>
<dbReference type="SUPFAM" id="SSF52058">
    <property type="entry name" value="L domain-like"/>
    <property type="match status" value="1"/>
</dbReference>
<proteinExistence type="predicted"/>
<comment type="caution">
    <text evidence="9">The sequence shown here is derived from an EMBL/GenBank/DDBJ whole genome shotgun (WGS) entry which is preliminary data.</text>
</comment>
<feature type="domain" description="Protein kinase" evidence="8">
    <location>
        <begin position="1"/>
        <end position="336"/>
    </location>
</feature>
<reference evidence="9" key="1">
    <citation type="submission" date="2020-06" db="EMBL/GenBank/DDBJ databases">
        <authorList>
            <person name="Li T."/>
            <person name="Hu X."/>
            <person name="Zhang T."/>
            <person name="Song X."/>
            <person name="Zhang H."/>
            <person name="Dai N."/>
            <person name="Sheng W."/>
            <person name="Hou X."/>
            <person name="Wei L."/>
        </authorList>
    </citation>
    <scope>NUCLEOTIDE SEQUENCE</scope>
    <source>
        <strain evidence="9">KEN1</strain>
        <tissue evidence="9">Leaf</tissue>
    </source>
</reference>
<evidence type="ECO:0000256" key="7">
    <source>
        <dbReference type="SAM" id="Phobius"/>
    </source>
</evidence>
<dbReference type="Pfam" id="PF07714">
    <property type="entry name" value="PK_Tyr_Ser-Thr"/>
    <property type="match status" value="1"/>
</dbReference>
<dbReference type="Gene3D" id="3.80.10.10">
    <property type="entry name" value="Ribonuclease Inhibitor"/>
    <property type="match status" value="2"/>
</dbReference>
<dbReference type="Pfam" id="PF08263">
    <property type="entry name" value="LRRNT_2"/>
    <property type="match status" value="1"/>
</dbReference>
<dbReference type="PROSITE" id="PS50011">
    <property type="entry name" value="PROTEIN_KINASE_DOM"/>
    <property type="match status" value="1"/>
</dbReference>
<dbReference type="GO" id="GO:0004672">
    <property type="term" value="F:protein kinase activity"/>
    <property type="evidence" value="ECO:0007669"/>
    <property type="project" value="InterPro"/>
</dbReference>
<evidence type="ECO:0000256" key="4">
    <source>
        <dbReference type="ARBA" id="ARBA00022737"/>
    </source>
</evidence>
<reference evidence="9" key="2">
    <citation type="journal article" date="2024" name="Plant">
        <title>Genomic evolution and insights into agronomic trait innovations of Sesamum species.</title>
        <authorList>
            <person name="Miao H."/>
            <person name="Wang L."/>
            <person name="Qu L."/>
            <person name="Liu H."/>
            <person name="Sun Y."/>
            <person name="Le M."/>
            <person name="Wang Q."/>
            <person name="Wei S."/>
            <person name="Zheng Y."/>
            <person name="Lin W."/>
            <person name="Duan Y."/>
            <person name="Cao H."/>
            <person name="Xiong S."/>
            <person name="Wang X."/>
            <person name="Wei L."/>
            <person name="Li C."/>
            <person name="Ma Q."/>
            <person name="Ju M."/>
            <person name="Zhao R."/>
            <person name="Li G."/>
            <person name="Mu C."/>
            <person name="Tian Q."/>
            <person name="Mei H."/>
            <person name="Zhang T."/>
            <person name="Gao T."/>
            <person name="Zhang H."/>
        </authorList>
    </citation>
    <scope>NUCLEOTIDE SEQUENCE</scope>
    <source>
        <strain evidence="9">KEN1</strain>
    </source>
</reference>
<dbReference type="PANTHER" id="PTHR48007">
    <property type="entry name" value="LEUCINE-RICH REPEAT RECEPTOR-LIKE PROTEIN KINASE PXC1"/>
    <property type="match status" value="1"/>
</dbReference>
<keyword evidence="6 7" id="KW-0472">Membrane</keyword>
<evidence type="ECO:0000256" key="2">
    <source>
        <dbReference type="ARBA" id="ARBA00022614"/>
    </source>
</evidence>
<dbReference type="SUPFAM" id="SSF56112">
    <property type="entry name" value="Protein kinase-like (PK-like)"/>
    <property type="match status" value="1"/>
</dbReference>
<dbReference type="InterPro" id="IPR032675">
    <property type="entry name" value="LRR_dom_sf"/>
</dbReference>
<evidence type="ECO:0000259" key="8">
    <source>
        <dbReference type="PROSITE" id="PS50011"/>
    </source>
</evidence>
<keyword evidence="4" id="KW-0677">Repeat</keyword>
<evidence type="ECO:0000256" key="1">
    <source>
        <dbReference type="ARBA" id="ARBA00004370"/>
    </source>
</evidence>
<dbReference type="AlphaFoldDB" id="A0AAW2UCB6"/>
<dbReference type="InterPro" id="IPR001245">
    <property type="entry name" value="Ser-Thr/Tyr_kinase_cat_dom"/>
</dbReference>
<keyword evidence="5 7" id="KW-1133">Transmembrane helix</keyword>
<dbReference type="InterPro" id="IPR000719">
    <property type="entry name" value="Prot_kinase_dom"/>
</dbReference>
<organism evidence="9">
    <name type="scientific">Sesamum latifolium</name>
    <dbReference type="NCBI Taxonomy" id="2727402"/>
    <lineage>
        <taxon>Eukaryota</taxon>
        <taxon>Viridiplantae</taxon>
        <taxon>Streptophyta</taxon>
        <taxon>Embryophyta</taxon>
        <taxon>Tracheophyta</taxon>
        <taxon>Spermatophyta</taxon>
        <taxon>Magnoliopsida</taxon>
        <taxon>eudicotyledons</taxon>
        <taxon>Gunneridae</taxon>
        <taxon>Pentapetalae</taxon>
        <taxon>asterids</taxon>
        <taxon>lamiids</taxon>
        <taxon>Lamiales</taxon>
        <taxon>Pedaliaceae</taxon>
        <taxon>Sesamum</taxon>
    </lineage>
</organism>
<accession>A0AAW2UCB6</accession>
<dbReference type="Pfam" id="PF00560">
    <property type="entry name" value="LRR_1"/>
    <property type="match status" value="2"/>
</dbReference>